<accession>A0A7Z7BHW5</accession>
<comment type="caution">
    <text evidence="2">The sequence shown here is derived from an EMBL/GenBank/DDBJ whole genome shotgun (WGS) entry which is preliminary data.</text>
</comment>
<reference evidence="2 3" key="1">
    <citation type="submission" date="2016-10" db="EMBL/GenBank/DDBJ databases">
        <authorList>
            <person name="Varghese N."/>
            <person name="Submissions S."/>
        </authorList>
    </citation>
    <scope>NUCLEOTIDE SEQUENCE [LARGE SCALE GENOMIC DNA]</scope>
    <source>
        <strain evidence="2 3">PDC82</strain>
    </source>
</reference>
<gene>
    <name evidence="2" type="ORF">SAMN05428983_0968</name>
</gene>
<dbReference type="NCBIfam" id="NF041925">
    <property type="entry name" value="QatC"/>
    <property type="match status" value="1"/>
</dbReference>
<dbReference type="RefSeq" id="WP_080808495.1">
    <property type="nucleotide sequence ID" value="NZ_CP048558.1"/>
</dbReference>
<proteinExistence type="predicted"/>
<dbReference type="SUPFAM" id="SSF52402">
    <property type="entry name" value="Adenine nucleotide alpha hydrolases-like"/>
    <property type="match status" value="1"/>
</dbReference>
<dbReference type="InterPro" id="IPR018317">
    <property type="entry name" value="QueC"/>
</dbReference>
<evidence type="ECO:0000313" key="3">
    <source>
        <dbReference type="Proteomes" id="UP000198917"/>
    </source>
</evidence>
<dbReference type="EMBL" id="FNEW01000001">
    <property type="protein sequence ID" value="SDJ28122.1"/>
    <property type="molecule type" value="Genomic_DNA"/>
</dbReference>
<evidence type="ECO:0000256" key="1">
    <source>
        <dbReference type="ARBA" id="ARBA00022785"/>
    </source>
</evidence>
<protein>
    <submittedName>
        <fullName evidence="2">7-cyano-7-deazaguanine synthase (Queuosine biosynthesis)</fullName>
    </submittedName>
</protein>
<dbReference type="Pfam" id="PF06508">
    <property type="entry name" value="QueC"/>
    <property type="match status" value="1"/>
</dbReference>
<evidence type="ECO:0000313" key="2">
    <source>
        <dbReference type="EMBL" id="SDJ28122.1"/>
    </source>
</evidence>
<keyword evidence="1" id="KW-0671">Queuosine biosynthesis</keyword>
<dbReference type="InterPro" id="IPR014729">
    <property type="entry name" value="Rossmann-like_a/b/a_fold"/>
</dbReference>
<dbReference type="Gene3D" id="3.40.50.620">
    <property type="entry name" value="HUPs"/>
    <property type="match status" value="1"/>
</dbReference>
<dbReference type="GO" id="GO:0008616">
    <property type="term" value="P:tRNA queuosine(34) biosynthetic process"/>
    <property type="evidence" value="ECO:0007669"/>
    <property type="project" value="UniProtKB-KW"/>
</dbReference>
<sequence>MSRLVYHIDENKIPATDKDGTSHVFLYGPQPTREGTGSIGRRLELAVERLGVVIDPVAFDFLSIALAVVAADTFINREAFSGNGWARDFQLDIPLARPGVWQKIKSELEHALDFLSGDTWTLNFTSGGAEPPSKEAVLRRYRSHIAVGSADCACLFSGGLDSLIGARSLIEEGRSPLLVSHSYRGDQSYQNYLAPRLGKKLPRFAANANPVFRGDYLSDTTMRTRSLGFLAFGVVGANAILATKPSRGPVDLVIPENGFIALNAPLTRRRIGSHSTRTTHPYFLSRIQEVLDKVGLAVNITNPYRHMTKGEMLTSALSYDGIERAAVNTVSCGKWKRKSQQCGHCVPCLIRRASFAKARVTDTTDYQYPDLGKLWDRPDIRDDVMAMLVAASRGDKGAKQRAIASGPLPFEPVERGGWFDVQKRGLLEVAGFLRDQGFAV</sequence>
<dbReference type="InterPro" id="IPR049676">
    <property type="entry name" value="QatC"/>
</dbReference>
<name>A0A7Z7BHW5_9HYPH</name>
<dbReference type="Proteomes" id="UP000198917">
    <property type="component" value="Unassembled WGS sequence"/>
</dbReference>
<organism evidence="2 3">
    <name type="scientific">Agrobacterium fabrum</name>
    <dbReference type="NCBI Taxonomy" id="1176649"/>
    <lineage>
        <taxon>Bacteria</taxon>
        <taxon>Pseudomonadati</taxon>
        <taxon>Pseudomonadota</taxon>
        <taxon>Alphaproteobacteria</taxon>
        <taxon>Hyphomicrobiales</taxon>
        <taxon>Rhizobiaceae</taxon>
        <taxon>Rhizobium/Agrobacterium group</taxon>
        <taxon>Agrobacterium</taxon>
        <taxon>Agrobacterium tumefaciens complex</taxon>
    </lineage>
</organism>
<dbReference type="AlphaFoldDB" id="A0A7Z7BHW5"/>